<protein>
    <recommendedName>
        <fullName evidence="5">DUF732 domain-containing protein</fullName>
    </recommendedName>
</protein>
<evidence type="ECO:0000313" key="3">
    <source>
        <dbReference type="EMBL" id="MCD2193607.1"/>
    </source>
</evidence>
<feature type="region of interest" description="Disordered" evidence="1">
    <location>
        <begin position="103"/>
        <end position="130"/>
    </location>
</feature>
<evidence type="ECO:0000256" key="2">
    <source>
        <dbReference type="SAM" id="Phobius"/>
    </source>
</evidence>
<keyword evidence="4" id="KW-1185">Reference proteome</keyword>
<accession>A0ABS8P5S3</accession>
<feature type="region of interest" description="Disordered" evidence="1">
    <location>
        <begin position="1"/>
        <end position="75"/>
    </location>
</feature>
<feature type="compositionally biased region" description="Low complexity" evidence="1">
    <location>
        <begin position="103"/>
        <end position="114"/>
    </location>
</feature>
<feature type="compositionally biased region" description="Low complexity" evidence="1">
    <location>
        <begin position="47"/>
        <end position="56"/>
    </location>
</feature>
<organism evidence="3 4">
    <name type="scientific">Actinomycetospora endophytica</name>
    <dbReference type="NCBI Taxonomy" id="2291215"/>
    <lineage>
        <taxon>Bacteria</taxon>
        <taxon>Bacillati</taxon>
        <taxon>Actinomycetota</taxon>
        <taxon>Actinomycetes</taxon>
        <taxon>Pseudonocardiales</taxon>
        <taxon>Pseudonocardiaceae</taxon>
        <taxon>Actinomycetospora</taxon>
    </lineage>
</organism>
<evidence type="ECO:0000313" key="4">
    <source>
        <dbReference type="Proteomes" id="UP001199469"/>
    </source>
</evidence>
<name>A0ABS8P5S3_9PSEU</name>
<dbReference type="RefSeq" id="WP_230731911.1">
    <property type="nucleotide sequence ID" value="NZ_JAJNDB010000001.1"/>
</dbReference>
<comment type="caution">
    <text evidence="3">The sequence shown here is derived from an EMBL/GenBank/DDBJ whole genome shotgun (WGS) entry which is preliminary data.</text>
</comment>
<evidence type="ECO:0000256" key="1">
    <source>
        <dbReference type="SAM" id="MobiDB-lite"/>
    </source>
</evidence>
<sequence length="219" mass="22126">MSTTTGWRRDPNTGQWTPNPTPSPTPAGEFAASTGVGPASGTRSGSAMFTGPTATAGPPPFPAGATAPPMSPADKTRTAWPWIALAIAAVAVVLAGVLISNHSSTSSSASSSGTSSGGSGSSTTSWDTGLGPTDLQTSAYTYYLGTRFNVPTPSYKEEQQYMSDTEQSGWTGGLIACELVRYGAQSPDNAASFLAAAGPTDIATARASIRAGLLDLCPV</sequence>
<feature type="transmembrane region" description="Helical" evidence="2">
    <location>
        <begin position="79"/>
        <end position="99"/>
    </location>
</feature>
<keyword evidence="2" id="KW-1133">Transmembrane helix</keyword>
<keyword evidence="2" id="KW-0812">Transmembrane</keyword>
<proteinExistence type="predicted"/>
<gene>
    <name evidence="3" type="ORF">LQ327_09460</name>
</gene>
<feature type="compositionally biased region" description="Polar residues" evidence="1">
    <location>
        <begin position="1"/>
        <end position="18"/>
    </location>
</feature>
<dbReference type="Proteomes" id="UP001199469">
    <property type="component" value="Unassembled WGS sequence"/>
</dbReference>
<evidence type="ECO:0008006" key="5">
    <source>
        <dbReference type="Google" id="ProtNLM"/>
    </source>
</evidence>
<reference evidence="3 4" key="1">
    <citation type="submission" date="2021-11" db="EMBL/GenBank/DDBJ databases">
        <title>Draft genome sequence of Actinomycetospora sp. SF1 isolated from the rhizosphere soil.</title>
        <authorList>
            <person name="Duangmal K."/>
            <person name="Chantavorakit T."/>
        </authorList>
    </citation>
    <scope>NUCLEOTIDE SEQUENCE [LARGE SCALE GENOMIC DNA]</scope>
    <source>
        <strain evidence="3 4">TBRC 5722</strain>
    </source>
</reference>
<dbReference type="EMBL" id="JAJNDB010000001">
    <property type="protein sequence ID" value="MCD2193607.1"/>
    <property type="molecule type" value="Genomic_DNA"/>
</dbReference>
<keyword evidence="2" id="KW-0472">Membrane</keyword>